<evidence type="ECO:0000256" key="8">
    <source>
        <dbReference type="ARBA" id="ARBA00022857"/>
    </source>
</evidence>
<evidence type="ECO:0000256" key="7">
    <source>
        <dbReference type="ARBA" id="ARBA00022840"/>
    </source>
</evidence>
<dbReference type="Gene3D" id="3.40.1190.20">
    <property type="match status" value="1"/>
</dbReference>
<dbReference type="NCBIfam" id="TIGR00196">
    <property type="entry name" value="yjeF_cterm"/>
    <property type="match status" value="1"/>
</dbReference>
<dbReference type="InterPro" id="IPR000631">
    <property type="entry name" value="CARKD"/>
</dbReference>
<feature type="binding site" evidence="17">
    <location>
        <begin position="424"/>
        <end position="428"/>
    </location>
    <ligand>
        <name>AMP</name>
        <dbReference type="ChEBI" id="CHEBI:456215"/>
    </ligand>
</feature>
<evidence type="ECO:0000256" key="13">
    <source>
        <dbReference type="ARBA" id="ARBA00023268"/>
    </source>
</evidence>
<comment type="catalytic activity">
    <reaction evidence="15 17 19">
        <text>(6S)-NADHX + ADP = AMP + phosphate + NADH + H(+)</text>
        <dbReference type="Rhea" id="RHEA:32223"/>
        <dbReference type="ChEBI" id="CHEBI:15378"/>
        <dbReference type="ChEBI" id="CHEBI:43474"/>
        <dbReference type="ChEBI" id="CHEBI:57945"/>
        <dbReference type="ChEBI" id="CHEBI:64074"/>
        <dbReference type="ChEBI" id="CHEBI:456215"/>
        <dbReference type="ChEBI" id="CHEBI:456216"/>
        <dbReference type="EC" id="4.2.1.136"/>
    </reaction>
</comment>
<comment type="catalytic activity">
    <reaction evidence="2 18 19">
        <text>(6R)-NADPHX = (6S)-NADPHX</text>
        <dbReference type="Rhea" id="RHEA:32227"/>
        <dbReference type="ChEBI" id="CHEBI:64076"/>
        <dbReference type="ChEBI" id="CHEBI:64077"/>
        <dbReference type="EC" id="5.1.99.6"/>
    </reaction>
</comment>
<comment type="caution">
    <text evidence="18">Lacks conserved residue(s) required for the propagation of feature annotation.</text>
</comment>
<feature type="binding site" evidence="18">
    <location>
        <position position="170"/>
    </location>
    <ligand>
        <name>(6S)-NADPHX</name>
        <dbReference type="ChEBI" id="CHEBI:64076"/>
    </ligand>
</feature>
<comment type="caution">
    <text evidence="22">The sequence shown here is derived from an EMBL/GenBank/DDBJ whole genome shotgun (WGS) entry which is preliminary data.</text>
</comment>
<evidence type="ECO:0000256" key="12">
    <source>
        <dbReference type="ARBA" id="ARBA00023239"/>
    </source>
</evidence>
<dbReference type="GO" id="GO:0110051">
    <property type="term" value="P:metabolite repair"/>
    <property type="evidence" value="ECO:0007669"/>
    <property type="project" value="TreeGrafter"/>
</dbReference>
<dbReference type="PANTHER" id="PTHR12592">
    <property type="entry name" value="ATP-DEPENDENT (S)-NAD(P)H-HYDRATE DEHYDRATASE FAMILY MEMBER"/>
    <property type="match status" value="1"/>
</dbReference>
<dbReference type="HAMAP" id="MF_01965">
    <property type="entry name" value="NADHX_dehydratase"/>
    <property type="match status" value="1"/>
</dbReference>
<keyword evidence="23" id="KW-1185">Reference proteome</keyword>
<feature type="binding site" evidence="18">
    <location>
        <position position="74"/>
    </location>
    <ligand>
        <name>K(+)</name>
        <dbReference type="ChEBI" id="CHEBI:29103"/>
    </ligand>
</feature>
<feature type="binding site" evidence="18">
    <location>
        <begin position="141"/>
        <end position="147"/>
    </location>
    <ligand>
        <name>(6S)-NADPHX</name>
        <dbReference type="ChEBI" id="CHEBI:64076"/>
    </ligand>
</feature>
<dbReference type="GO" id="GO:0046496">
    <property type="term" value="P:nicotinamide nucleotide metabolic process"/>
    <property type="evidence" value="ECO:0007669"/>
    <property type="project" value="UniProtKB-UniRule"/>
</dbReference>
<keyword evidence="9 18" id="KW-0630">Potassium</keyword>
<feature type="binding site" evidence="17">
    <location>
        <position position="455"/>
    </location>
    <ligand>
        <name>(6S)-NADPHX</name>
        <dbReference type="ChEBI" id="CHEBI:64076"/>
    </ligand>
</feature>
<keyword evidence="5 18" id="KW-0479">Metal-binding</keyword>
<keyword evidence="12 17" id="KW-0456">Lyase</keyword>
<feature type="binding site" evidence="17">
    <location>
        <position position="332"/>
    </location>
    <ligand>
        <name>(6S)-NADPHX</name>
        <dbReference type="ChEBI" id="CHEBI:64076"/>
    </ligand>
</feature>
<feature type="binding site" evidence="17">
    <location>
        <position position="454"/>
    </location>
    <ligand>
        <name>AMP</name>
        <dbReference type="ChEBI" id="CHEBI:456215"/>
    </ligand>
</feature>
<comment type="similarity">
    <text evidence="4 19">In the C-terminal section; belongs to the NnrD/CARKD family.</text>
</comment>
<dbReference type="Pfam" id="PF01256">
    <property type="entry name" value="Carb_kinase"/>
    <property type="match status" value="1"/>
</dbReference>
<dbReference type="STRING" id="1799789.AX660_10040"/>
<dbReference type="Gene3D" id="3.40.50.10260">
    <property type="entry name" value="YjeF N-terminal domain"/>
    <property type="match status" value="1"/>
</dbReference>
<evidence type="ECO:0000256" key="14">
    <source>
        <dbReference type="ARBA" id="ARBA00025153"/>
    </source>
</evidence>
<evidence type="ECO:0000259" key="21">
    <source>
        <dbReference type="PROSITE" id="PS51385"/>
    </source>
</evidence>
<evidence type="ECO:0000256" key="11">
    <source>
        <dbReference type="ARBA" id="ARBA00023235"/>
    </source>
</evidence>
<protein>
    <recommendedName>
        <fullName evidence="19">Bifunctional NAD(P)H-hydrate repair enzyme</fullName>
    </recommendedName>
    <alternativeName>
        <fullName evidence="19">Nicotinamide nucleotide repair protein</fullName>
    </alternativeName>
    <domain>
        <recommendedName>
            <fullName evidence="19">ADP-dependent (S)-NAD(P)H-hydrate dehydratase</fullName>
            <ecNumber evidence="19">4.2.1.136</ecNumber>
        </recommendedName>
        <alternativeName>
            <fullName evidence="19">ADP-dependent NAD(P)HX dehydratase</fullName>
        </alternativeName>
    </domain>
    <domain>
        <recommendedName>
            <fullName evidence="19">NAD(P)H-hydrate epimerase</fullName>
            <ecNumber evidence="19">5.1.99.6</ecNumber>
        </recommendedName>
    </domain>
</protein>
<keyword evidence="13" id="KW-0511">Multifunctional enzyme</keyword>
<dbReference type="Pfam" id="PF03853">
    <property type="entry name" value="YjeF_N"/>
    <property type="match status" value="1"/>
</dbReference>
<evidence type="ECO:0000313" key="22">
    <source>
        <dbReference type="EMBL" id="KXI30573.1"/>
    </source>
</evidence>
<evidence type="ECO:0000256" key="3">
    <source>
        <dbReference type="ARBA" id="ARBA00006001"/>
    </source>
</evidence>
<keyword evidence="6 17" id="KW-0547">Nucleotide-binding</keyword>
<comment type="function">
    <text evidence="18">Catalyzes the epimerization of the S- and R-forms of NAD(P)HX, a damaged form of NAD(P)H that is a result of enzymatic or heat-dependent hydration. This is a prerequisite for the S-specific NAD(P)H-hydrate dehydratase to allow the repair of both epimers of NAD(P)HX.</text>
</comment>
<comment type="catalytic activity">
    <reaction evidence="1 18 19">
        <text>(6R)-NADHX = (6S)-NADHX</text>
        <dbReference type="Rhea" id="RHEA:32215"/>
        <dbReference type="ChEBI" id="CHEBI:64074"/>
        <dbReference type="ChEBI" id="CHEBI:64075"/>
        <dbReference type="EC" id="5.1.99.6"/>
    </reaction>
</comment>
<dbReference type="InterPro" id="IPR017953">
    <property type="entry name" value="Carbohydrate_kinase_pred_CS"/>
</dbReference>
<accession>A0A136A5S2</accession>
<evidence type="ECO:0000256" key="18">
    <source>
        <dbReference type="HAMAP-Rule" id="MF_01966"/>
    </source>
</evidence>
<comment type="cofactor">
    <cofactor evidence="18 19">
        <name>K(+)</name>
        <dbReference type="ChEBI" id="CHEBI:29103"/>
    </cofactor>
    <text evidence="18 19">Binds 1 potassium ion per subunit.</text>
</comment>
<keyword evidence="7 17" id="KW-0067">ATP-binding</keyword>
<keyword evidence="8 17" id="KW-0521">NADP</keyword>
<dbReference type="EC" id="4.2.1.136" evidence="19"/>
<feature type="domain" description="YjeF N-terminal" evidence="21">
    <location>
        <begin position="25"/>
        <end position="227"/>
    </location>
</feature>
<evidence type="ECO:0000256" key="17">
    <source>
        <dbReference type="HAMAP-Rule" id="MF_01965"/>
    </source>
</evidence>
<dbReference type="SUPFAM" id="SSF64153">
    <property type="entry name" value="YjeF N-terminal domain-like"/>
    <property type="match status" value="1"/>
</dbReference>
<proteinExistence type="inferred from homology"/>
<dbReference type="CDD" id="cd01171">
    <property type="entry name" value="YXKO-related"/>
    <property type="match status" value="1"/>
</dbReference>
<organism evidence="22 23">
    <name type="scientific">Paraglaciecola hydrolytica</name>
    <dbReference type="NCBI Taxonomy" id="1799789"/>
    <lineage>
        <taxon>Bacteria</taxon>
        <taxon>Pseudomonadati</taxon>
        <taxon>Pseudomonadota</taxon>
        <taxon>Gammaproteobacteria</taxon>
        <taxon>Alteromonadales</taxon>
        <taxon>Alteromonadaceae</taxon>
        <taxon>Paraglaciecola</taxon>
    </lineage>
</organism>
<evidence type="ECO:0000259" key="20">
    <source>
        <dbReference type="PROSITE" id="PS51383"/>
    </source>
</evidence>
<dbReference type="AlphaFoldDB" id="A0A136A5S2"/>
<feature type="binding site" evidence="18">
    <location>
        <position position="173"/>
    </location>
    <ligand>
        <name>K(+)</name>
        <dbReference type="ChEBI" id="CHEBI:29103"/>
    </ligand>
</feature>
<keyword evidence="10 17" id="KW-0520">NAD</keyword>
<feature type="binding site" evidence="18">
    <location>
        <position position="137"/>
    </location>
    <ligand>
        <name>K(+)</name>
        <dbReference type="ChEBI" id="CHEBI:29103"/>
    </ligand>
</feature>
<evidence type="ECO:0000256" key="1">
    <source>
        <dbReference type="ARBA" id="ARBA00000013"/>
    </source>
</evidence>
<evidence type="ECO:0000256" key="5">
    <source>
        <dbReference type="ARBA" id="ARBA00022723"/>
    </source>
</evidence>
<dbReference type="InterPro" id="IPR030677">
    <property type="entry name" value="Nnr"/>
</dbReference>
<evidence type="ECO:0000256" key="10">
    <source>
        <dbReference type="ARBA" id="ARBA00023027"/>
    </source>
</evidence>
<feature type="binding site" evidence="17">
    <location>
        <position position="387"/>
    </location>
    <ligand>
        <name>(6S)-NADPHX</name>
        <dbReference type="ChEBI" id="CHEBI:64076"/>
    </ligand>
</feature>
<evidence type="ECO:0000256" key="6">
    <source>
        <dbReference type="ARBA" id="ARBA00022741"/>
    </source>
</evidence>
<dbReference type="EC" id="5.1.99.6" evidence="19"/>
<reference evidence="23" key="1">
    <citation type="submission" date="2016-02" db="EMBL/GenBank/DDBJ databases">
        <authorList>
            <person name="Schultz-Johansen M."/>
            <person name="Glaring M.A."/>
            <person name="Bech P.K."/>
            <person name="Stougaard P."/>
        </authorList>
    </citation>
    <scope>NUCLEOTIDE SEQUENCE [LARGE SCALE GENOMIC DNA]</scope>
    <source>
        <strain evidence="23">S66</strain>
    </source>
</reference>
<evidence type="ECO:0000256" key="2">
    <source>
        <dbReference type="ARBA" id="ARBA00000909"/>
    </source>
</evidence>
<comment type="similarity">
    <text evidence="17">Belongs to the NnrD/CARKD family.</text>
</comment>
<evidence type="ECO:0000256" key="4">
    <source>
        <dbReference type="ARBA" id="ARBA00009524"/>
    </source>
</evidence>
<dbReference type="SUPFAM" id="SSF53613">
    <property type="entry name" value="Ribokinase-like"/>
    <property type="match status" value="1"/>
</dbReference>
<dbReference type="GO" id="GO:0052855">
    <property type="term" value="F:ADP-dependent NAD(P)H-hydrate dehydratase activity"/>
    <property type="evidence" value="ECO:0007669"/>
    <property type="project" value="UniProtKB-UniRule"/>
</dbReference>
<comment type="similarity">
    <text evidence="18">Belongs to the NnrE/AIBP family.</text>
</comment>
<dbReference type="GO" id="GO:0052856">
    <property type="term" value="F:NAD(P)HX epimerase activity"/>
    <property type="evidence" value="ECO:0007669"/>
    <property type="project" value="UniProtKB-UniRule"/>
</dbReference>
<comment type="function">
    <text evidence="17">Catalyzes the dehydration of the S-form of NAD(P)HX at the expense of ADP, which is converted to AMP. Together with NAD(P)HX epimerase, which catalyzes the epimerization of the S- and R-forms, the enzyme allows the repair of both epimers of NAD(P)HX, a damaged form of NAD(P)H that is a result of enzymatic or heat-dependent hydration.</text>
</comment>
<comment type="subunit">
    <text evidence="17">Homotetramer.</text>
</comment>
<dbReference type="PROSITE" id="PS01050">
    <property type="entry name" value="YJEF_C_2"/>
    <property type="match status" value="1"/>
</dbReference>
<feature type="domain" description="YjeF C-terminal" evidence="20">
    <location>
        <begin position="236"/>
        <end position="514"/>
    </location>
</feature>
<dbReference type="NCBIfam" id="TIGR00197">
    <property type="entry name" value="yjeF_nterm"/>
    <property type="match status" value="1"/>
</dbReference>
<evidence type="ECO:0000256" key="9">
    <source>
        <dbReference type="ARBA" id="ARBA00022958"/>
    </source>
</evidence>
<comment type="function">
    <text evidence="14 19">Bifunctional enzyme that catalyzes the epimerization of the S- and R-forms of NAD(P)HX and the dehydration of the S-form of NAD(P)HX at the expense of ADP, which is converted to AMP. This allows the repair of both epimers of NAD(P)HX, a damaged form of NAD(P)H that is a result of enzymatic or heat-dependent hydration.</text>
</comment>
<dbReference type="PROSITE" id="PS51383">
    <property type="entry name" value="YJEF_C_3"/>
    <property type="match status" value="1"/>
</dbReference>
<evidence type="ECO:0000313" key="23">
    <source>
        <dbReference type="Proteomes" id="UP000070299"/>
    </source>
</evidence>
<dbReference type="InterPro" id="IPR029056">
    <property type="entry name" value="Ribokinase-like"/>
</dbReference>
<dbReference type="HAMAP" id="MF_01966">
    <property type="entry name" value="NADHX_epimerase"/>
    <property type="match status" value="1"/>
</dbReference>
<dbReference type="Proteomes" id="UP000070299">
    <property type="component" value="Unassembled WGS sequence"/>
</dbReference>
<dbReference type="PANTHER" id="PTHR12592:SF0">
    <property type="entry name" value="ATP-DEPENDENT (S)-NAD(P)H-HYDRATE DEHYDRATASE"/>
    <property type="match status" value="1"/>
</dbReference>
<name>A0A136A5S2_9ALTE</name>
<gene>
    <name evidence="17" type="primary">nnrD</name>
    <name evidence="18" type="synonym">nnrE</name>
    <name evidence="22" type="ORF">AX660_10040</name>
</gene>
<comment type="similarity">
    <text evidence="3 19">In the N-terminal section; belongs to the NnrE/AIBP family.</text>
</comment>
<dbReference type="GO" id="GO:0005524">
    <property type="term" value="F:ATP binding"/>
    <property type="evidence" value="ECO:0007669"/>
    <property type="project" value="UniProtKB-UniRule"/>
</dbReference>
<dbReference type="InterPro" id="IPR004443">
    <property type="entry name" value="YjeF_N_dom"/>
</dbReference>
<evidence type="ECO:0000256" key="15">
    <source>
        <dbReference type="ARBA" id="ARBA00048238"/>
    </source>
</evidence>
<evidence type="ECO:0000256" key="16">
    <source>
        <dbReference type="ARBA" id="ARBA00049209"/>
    </source>
</evidence>
<feature type="binding site" evidence="17">
    <location>
        <position position="271"/>
    </location>
    <ligand>
        <name>(6S)-NADPHX</name>
        <dbReference type="ChEBI" id="CHEBI:64076"/>
    </ligand>
</feature>
<sequence>MSLPIRLNSKTPPSLAYKLHNAAQVREHEAAAAQAQNASLFDLMQRAGAGAFKHLLERYPLATKLIVLVGWGNNAGDGYILANLAHQHGLCVELACADPARILTGDALLAQQLCLQAGLQLVSWQQVDCSKADVLVDALLGTGLRGEIRPLMQNIIEHLNQVTVPILSLDLPSGLDADTGSPMPVAVKAASTVSFVALKPGLVTGIAKTYCGELVLDELGISHAFSQLATSSAELVSWASLAPLSVRDKHANKGHFGRLLCIGGNRGMGGAIRLSAEAALRSGVGLVKVFCHEQSQWQVSTGRPEIMLNIDSGTAALKAALDWCTCIVLGPGLGTDSWAQSQFEQVLCYVQLSQKPLLIDADGLNLLALKKAQSTHLSLPMCIVTPHPGEAARLLDTRVKDIEQNRYRACQDIAQQYGVVVVLKGAGTVIGSSQTNEVQVCADGNPGMATAGMGDVLSGVIAAMIAQGLVAQLAATYGVCLHAAAGDRVASIYGQRGMIAGDLFEPLRTLLNYQ</sequence>
<dbReference type="GO" id="GO:0046872">
    <property type="term" value="F:metal ion binding"/>
    <property type="evidence" value="ECO:0007669"/>
    <property type="project" value="UniProtKB-UniRule"/>
</dbReference>
<comment type="cofactor">
    <cofactor evidence="17">
        <name>Mg(2+)</name>
        <dbReference type="ChEBI" id="CHEBI:18420"/>
    </cofactor>
</comment>
<dbReference type="PIRSF" id="PIRSF017184">
    <property type="entry name" value="Nnr"/>
    <property type="match status" value="1"/>
</dbReference>
<keyword evidence="11 18" id="KW-0413">Isomerase</keyword>
<dbReference type="PROSITE" id="PS51385">
    <property type="entry name" value="YJEF_N"/>
    <property type="match status" value="1"/>
</dbReference>
<evidence type="ECO:0000256" key="19">
    <source>
        <dbReference type="PIRNR" id="PIRNR017184"/>
    </source>
</evidence>
<dbReference type="EMBL" id="LSNE01000003">
    <property type="protein sequence ID" value="KXI30573.1"/>
    <property type="molecule type" value="Genomic_DNA"/>
</dbReference>
<dbReference type="InterPro" id="IPR036652">
    <property type="entry name" value="YjeF_N_dom_sf"/>
</dbReference>
<comment type="catalytic activity">
    <reaction evidence="16 17 19">
        <text>(6S)-NADPHX + ADP = AMP + phosphate + NADPH + H(+)</text>
        <dbReference type="Rhea" id="RHEA:32235"/>
        <dbReference type="ChEBI" id="CHEBI:15378"/>
        <dbReference type="ChEBI" id="CHEBI:43474"/>
        <dbReference type="ChEBI" id="CHEBI:57783"/>
        <dbReference type="ChEBI" id="CHEBI:64076"/>
        <dbReference type="ChEBI" id="CHEBI:456215"/>
        <dbReference type="ChEBI" id="CHEBI:456216"/>
        <dbReference type="EC" id="4.2.1.136"/>
    </reaction>
</comment>